<dbReference type="Gene3D" id="3.60.40.10">
    <property type="entry name" value="PPM-type phosphatase domain"/>
    <property type="match status" value="1"/>
</dbReference>
<dbReference type="SUPFAM" id="SSF81606">
    <property type="entry name" value="PP2C-like"/>
    <property type="match status" value="1"/>
</dbReference>
<evidence type="ECO:0000259" key="2">
    <source>
        <dbReference type="PROSITE" id="PS50112"/>
    </source>
</evidence>
<dbReference type="CDD" id="cd00130">
    <property type="entry name" value="PAS"/>
    <property type="match status" value="1"/>
</dbReference>
<comment type="caution">
    <text evidence="4">The sequence shown here is derived from an EMBL/GenBank/DDBJ whole genome shotgun (WGS) entry which is preliminary data.</text>
</comment>
<dbReference type="PANTHER" id="PTHR43156">
    <property type="entry name" value="STAGE II SPORULATION PROTEIN E-RELATED"/>
    <property type="match status" value="1"/>
</dbReference>
<dbReference type="PROSITE" id="PS50112">
    <property type="entry name" value="PAS"/>
    <property type="match status" value="1"/>
</dbReference>
<accession>A0ABV8JU60</accession>
<dbReference type="EMBL" id="JBHSAM010000006">
    <property type="protein sequence ID" value="MFC4098428.1"/>
    <property type="molecule type" value="Genomic_DNA"/>
</dbReference>
<evidence type="ECO:0000313" key="5">
    <source>
        <dbReference type="Proteomes" id="UP001595715"/>
    </source>
</evidence>
<dbReference type="RefSeq" id="WP_377717041.1">
    <property type="nucleotide sequence ID" value="NZ_JBHSAM010000006.1"/>
</dbReference>
<dbReference type="SMART" id="SM00331">
    <property type="entry name" value="PP2C_SIG"/>
    <property type="match status" value="1"/>
</dbReference>
<dbReference type="PROSITE" id="PS50113">
    <property type="entry name" value="PAC"/>
    <property type="match status" value="1"/>
</dbReference>
<dbReference type="InterPro" id="IPR000014">
    <property type="entry name" value="PAS"/>
</dbReference>
<dbReference type="InterPro" id="IPR036457">
    <property type="entry name" value="PPM-type-like_dom_sf"/>
</dbReference>
<dbReference type="NCBIfam" id="TIGR00229">
    <property type="entry name" value="sensory_box"/>
    <property type="match status" value="1"/>
</dbReference>
<dbReference type="InterPro" id="IPR001932">
    <property type="entry name" value="PPM-type_phosphatase-like_dom"/>
</dbReference>
<feature type="domain" description="PAC" evidence="3">
    <location>
        <begin position="85"/>
        <end position="137"/>
    </location>
</feature>
<evidence type="ECO:0000259" key="3">
    <source>
        <dbReference type="PROSITE" id="PS50113"/>
    </source>
</evidence>
<dbReference type="Gene3D" id="3.30.450.20">
    <property type="entry name" value="PAS domain"/>
    <property type="match status" value="1"/>
</dbReference>
<dbReference type="Pfam" id="PF00989">
    <property type="entry name" value="PAS"/>
    <property type="match status" value="1"/>
</dbReference>
<sequence length="376" mass="43044">METLQEEPKSALEEYLEILDSVSEAIIHIDWDGTIKFLNKAWEVHTGYSIKECIGIPFIHFIHPADHAEILKSLYTLHASTEHQTNFEIRFLDKDFKLRWAKLTLCKKVYSNGALSGFIATMLDRTEQKMIEMEKTNDLYMARRVQLSILPPPHEDERMSIIAYHKPSEILSGDMYCWFKMDEHTYGIMLIDVMGHGVSSSLICMSVGAAMRDLVARQLNVVDTMQELNRHMVEFYHTSDDDAINHYFTAIYALVNTENQTVEYVNAGHNPGFWMDETGLRLLDSTTCPIGLFTDIPIEKKSFSYEGHAIMGLCTDGFYDAMAEDCEEAEEQMLAYLQRPGMNRNGKVIKQTVANLIDNCKDNRDDITVVIVELPD</sequence>
<evidence type="ECO:0000313" key="4">
    <source>
        <dbReference type="EMBL" id="MFC4098428.1"/>
    </source>
</evidence>
<proteinExistence type="predicted"/>
<feature type="domain" description="PAS" evidence="2">
    <location>
        <begin position="11"/>
        <end position="84"/>
    </location>
</feature>
<reference evidence="5" key="1">
    <citation type="journal article" date="2019" name="Int. J. Syst. Evol. Microbiol.">
        <title>The Global Catalogue of Microorganisms (GCM) 10K type strain sequencing project: providing services to taxonomists for standard genome sequencing and annotation.</title>
        <authorList>
            <consortium name="The Broad Institute Genomics Platform"/>
            <consortium name="The Broad Institute Genome Sequencing Center for Infectious Disease"/>
            <person name="Wu L."/>
            <person name="Ma J."/>
        </authorList>
    </citation>
    <scope>NUCLEOTIDE SEQUENCE [LARGE SCALE GENOMIC DNA]</scope>
    <source>
        <strain evidence="5">IBRC-M 10987</strain>
    </source>
</reference>
<dbReference type="Proteomes" id="UP001595715">
    <property type="component" value="Unassembled WGS sequence"/>
</dbReference>
<dbReference type="InterPro" id="IPR000700">
    <property type="entry name" value="PAS-assoc_C"/>
</dbReference>
<dbReference type="SMART" id="SM00091">
    <property type="entry name" value="PAS"/>
    <property type="match status" value="1"/>
</dbReference>
<dbReference type="InterPro" id="IPR035965">
    <property type="entry name" value="PAS-like_dom_sf"/>
</dbReference>
<name>A0ABV8JU60_9BACL</name>
<dbReference type="Pfam" id="PF07228">
    <property type="entry name" value="SpoIIE"/>
    <property type="match status" value="1"/>
</dbReference>
<keyword evidence="1" id="KW-0378">Hydrolase</keyword>
<evidence type="ECO:0000256" key="1">
    <source>
        <dbReference type="ARBA" id="ARBA00022801"/>
    </source>
</evidence>
<dbReference type="PANTHER" id="PTHR43156:SF14">
    <property type="entry name" value="PHOSPHOSERINE PHOSPHATASE RSBP"/>
    <property type="match status" value="1"/>
</dbReference>
<protein>
    <submittedName>
        <fullName evidence="4">SpoIIE family protein phosphatase</fullName>
    </submittedName>
</protein>
<dbReference type="SUPFAM" id="SSF55785">
    <property type="entry name" value="PYP-like sensor domain (PAS domain)"/>
    <property type="match status" value="1"/>
</dbReference>
<gene>
    <name evidence="4" type="ORF">ACFOZ8_02025</name>
</gene>
<organism evidence="4 5">
    <name type="scientific">Paenibacillus xanthanilyticus</name>
    <dbReference type="NCBI Taxonomy" id="1783531"/>
    <lineage>
        <taxon>Bacteria</taxon>
        <taxon>Bacillati</taxon>
        <taxon>Bacillota</taxon>
        <taxon>Bacilli</taxon>
        <taxon>Bacillales</taxon>
        <taxon>Paenibacillaceae</taxon>
        <taxon>Paenibacillus</taxon>
    </lineage>
</organism>
<keyword evidence="5" id="KW-1185">Reference proteome</keyword>
<dbReference type="InterPro" id="IPR013767">
    <property type="entry name" value="PAS_fold"/>
</dbReference>
<dbReference type="InterPro" id="IPR052016">
    <property type="entry name" value="Bact_Sigma-Reg"/>
</dbReference>